<sequence>QAEAMKPMLSFILRPYLELRGTAPNLERYFCFKCAQLFAEPPCQTADGQRVCAECCCAAGILVAMRKDRALWRDLRPLLWVRCPGNGCQAVHLLAEIDQAGGLAACPACRFRLHIDSASELAHLLSACLSMCDLVDQFSDLAA</sequence>
<dbReference type="AlphaFoldDB" id="A0A267FQL1"/>
<proteinExistence type="predicted"/>
<gene>
    <name evidence="1" type="ORF">BOX15_Mlig022506g15</name>
</gene>
<protein>
    <submittedName>
        <fullName evidence="1">Uncharacterized protein</fullName>
    </submittedName>
</protein>
<accession>A0A267FQL1</accession>
<evidence type="ECO:0000313" key="1">
    <source>
        <dbReference type="EMBL" id="PAA75524.1"/>
    </source>
</evidence>
<evidence type="ECO:0000313" key="2">
    <source>
        <dbReference type="Proteomes" id="UP000215902"/>
    </source>
</evidence>
<dbReference type="EMBL" id="NIVC01000877">
    <property type="protein sequence ID" value="PAA75524.1"/>
    <property type="molecule type" value="Genomic_DNA"/>
</dbReference>
<dbReference type="Proteomes" id="UP000215902">
    <property type="component" value="Unassembled WGS sequence"/>
</dbReference>
<feature type="non-terminal residue" evidence="1">
    <location>
        <position position="1"/>
    </location>
</feature>
<keyword evidence="2" id="KW-1185">Reference proteome</keyword>
<organism evidence="1 2">
    <name type="scientific">Macrostomum lignano</name>
    <dbReference type="NCBI Taxonomy" id="282301"/>
    <lineage>
        <taxon>Eukaryota</taxon>
        <taxon>Metazoa</taxon>
        <taxon>Spiralia</taxon>
        <taxon>Lophotrochozoa</taxon>
        <taxon>Platyhelminthes</taxon>
        <taxon>Rhabditophora</taxon>
        <taxon>Macrostomorpha</taxon>
        <taxon>Macrostomida</taxon>
        <taxon>Macrostomidae</taxon>
        <taxon>Macrostomum</taxon>
    </lineage>
</organism>
<reference evidence="1 2" key="1">
    <citation type="submission" date="2017-06" db="EMBL/GenBank/DDBJ databases">
        <title>A platform for efficient transgenesis in Macrostomum lignano, a flatworm model organism for stem cell research.</title>
        <authorList>
            <person name="Berezikov E."/>
        </authorList>
    </citation>
    <scope>NUCLEOTIDE SEQUENCE [LARGE SCALE GENOMIC DNA]</scope>
    <source>
        <strain evidence="1">DV1</strain>
        <tissue evidence="1">Whole organism</tissue>
    </source>
</reference>
<comment type="caution">
    <text evidence="1">The sequence shown here is derived from an EMBL/GenBank/DDBJ whole genome shotgun (WGS) entry which is preliminary data.</text>
</comment>
<name>A0A267FQL1_9PLAT</name>